<dbReference type="InterPro" id="IPR001315">
    <property type="entry name" value="CARD"/>
</dbReference>
<dbReference type="OrthoDB" id="6143648at2759"/>
<keyword evidence="4" id="KW-1185">Reference proteome</keyword>
<gene>
    <name evidence="3" type="ORF">MGAL_10B041231</name>
</gene>
<feature type="region of interest" description="Disordered" evidence="1">
    <location>
        <begin position="309"/>
        <end position="332"/>
    </location>
</feature>
<dbReference type="Proteomes" id="UP000596742">
    <property type="component" value="Unassembled WGS sequence"/>
</dbReference>
<feature type="compositionally biased region" description="Basic residues" evidence="1">
    <location>
        <begin position="609"/>
        <end position="619"/>
    </location>
</feature>
<feature type="compositionally biased region" description="Polar residues" evidence="1">
    <location>
        <begin position="561"/>
        <end position="583"/>
    </location>
</feature>
<dbReference type="CDD" id="cd01671">
    <property type="entry name" value="CARD"/>
    <property type="match status" value="1"/>
</dbReference>
<evidence type="ECO:0000313" key="4">
    <source>
        <dbReference type="Proteomes" id="UP000596742"/>
    </source>
</evidence>
<reference evidence="3" key="1">
    <citation type="submission" date="2018-11" db="EMBL/GenBank/DDBJ databases">
        <authorList>
            <person name="Alioto T."/>
            <person name="Alioto T."/>
        </authorList>
    </citation>
    <scope>NUCLEOTIDE SEQUENCE</scope>
</reference>
<feature type="compositionally biased region" description="Basic and acidic residues" evidence="1">
    <location>
        <begin position="584"/>
        <end position="593"/>
    </location>
</feature>
<evidence type="ECO:0000313" key="3">
    <source>
        <dbReference type="EMBL" id="VDI66537.1"/>
    </source>
</evidence>
<dbReference type="Gene3D" id="1.10.533.10">
    <property type="entry name" value="Death Domain, Fas"/>
    <property type="match status" value="1"/>
</dbReference>
<evidence type="ECO:0000256" key="1">
    <source>
        <dbReference type="SAM" id="MobiDB-lite"/>
    </source>
</evidence>
<evidence type="ECO:0000259" key="2">
    <source>
        <dbReference type="PROSITE" id="PS50209"/>
    </source>
</evidence>
<name>A0A8B6GMD6_MYTGA</name>
<dbReference type="EMBL" id="UYJE01008715">
    <property type="protein sequence ID" value="VDI66537.1"/>
    <property type="molecule type" value="Genomic_DNA"/>
</dbReference>
<protein>
    <recommendedName>
        <fullName evidence="2">CARD domain-containing protein</fullName>
    </recommendedName>
</protein>
<organism evidence="3 4">
    <name type="scientific">Mytilus galloprovincialis</name>
    <name type="common">Mediterranean mussel</name>
    <dbReference type="NCBI Taxonomy" id="29158"/>
    <lineage>
        <taxon>Eukaryota</taxon>
        <taxon>Metazoa</taxon>
        <taxon>Spiralia</taxon>
        <taxon>Lophotrochozoa</taxon>
        <taxon>Mollusca</taxon>
        <taxon>Bivalvia</taxon>
        <taxon>Autobranchia</taxon>
        <taxon>Pteriomorphia</taxon>
        <taxon>Mytilida</taxon>
        <taxon>Mytiloidea</taxon>
        <taxon>Mytilidae</taxon>
        <taxon>Mytilinae</taxon>
        <taxon>Mytilus</taxon>
    </lineage>
</organism>
<feature type="region of interest" description="Disordered" evidence="1">
    <location>
        <begin position="504"/>
        <end position="538"/>
    </location>
</feature>
<sequence length="619" mass="70104">MEGTPSTNIADSPIATILQKIGKLQTENEDQFLHLKYSIDVLHQQIARMKTASSMEQRRHFQETYKGNRHSNHDNFAMHKEVLQDCLEQMVKDIDLENTDLLDDLQTAECLTSDEAVEIIRKPSRRDQVRKLVIHLGRKSSERFSVFLENIQKTSNYPHLAENLMQSYNRRKNRVTNLSSVPKCLVCVLKQDVFVKDVIDKLYSNGLVSMETFELVIDQVELDNKMNWEIILTQLKRSRDPRKARQVLQEALSKKYEHISARINKTHFPEIMCQCRNINKKLLFIPASLNSDTTGSLGDVSTTSDCKMFPSSTHQNQTRESISSAKSDNSTQIDFSNIPSTVAWLESIPNDQFTEVNNDISDVVDEIVNENRSIFSIDMDSVSKTGNIEIDYDLESKSSSALENHERIDKCTVYGKDDISSTVTPLSYASVVSKKSCTSETAFTKKSSCGIFDTATKKGQPKPNVTPRRNKNTSIGRPAESLSEIGTIYLSKTDKPKSAIVTTNHRSKKSMFSNKDPVKDHDSNTKIKSTRMSGSNQSDHCSILQNVFFEEQRKIHGECSVGNTENISDNRSCTVKQSKNQLTKPEDTSKENSLRQTTVCSTGDSKRGQGNKKRRKKRK</sequence>
<dbReference type="Pfam" id="PF00619">
    <property type="entry name" value="CARD"/>
    <property type="match status" value="1"/>
</dbReference>
<dbReference type="SUPFAM" id="SSF47986">
    <property type="entry name" value="DEATH domain"/>
    <property type="match status" value="1"/>
</dbReference>
<dbReference type="PROSITE" id="PS50209">
    <property type="entry name" value="CARD"/>
    <property type="match status" value="1"/>
</dbReference>
<feature type="compositionally biased region" description="Polar residues" evidence="1">
    <location>
        <begin position="526"/>
        <end position="538"/>
    </location>
</feature>
<feature type="region of interest" description="Disordered" evidence="1">
    <location>
        <begin position="561"/>
        <end position="619"/>
    </location>
</feature>
<proteinExistence type="predicted"/>
<feature type="region of interest" description="Disordered" evidence="1">
    <location>
        <begin position="454"/>
        <end position="478"/>
    </location>
</feature>
<feature type="compositionally biased region" description="Polar residues" evidence="1">
    <location>
        <begin position="594"/>
        <end position="603"/>
    </location>
</feature>
<comment type="caution">
    <text evidence="3">The sequence shown here is derived from an EMBL/GenBank/DDBJ whole genome shotgun (WGS) entry which is preliminary data.</text>
</comment>
<dbReference type="InterPro" id="IPR011029">
    <property type="entry name" value="DEATH-like_dom_sf"/>
</dbReference>
<feature type="compositionally biased region" description="Basic and acidic residues" evidence="1">
    <location>
        <begin position="516"/>
        <end position="525"/>
    </location>
</feature>
<dbReference type="AlphaFoldDB" id="A0A8B6GMD6"/>
<dbReference type="GO" id="GO:0042981">
    <property type="term" value="P:regulation of apoptotic process"/>
    <property type="evidence" value="ECO:0007669"/>
    <property type="project" value="InterPro"/>
</dbReference>
<feature type="domain" description="CARD" evidence="2">
    <location>
        <begin position="75"/>
        <end position="154"/>
    </location>
</feature>
<accession>A0A8B6GMD6</accession>